<gene>
    <name evidence="1" type="ORF">LSTR_LSTR010190</name>
</gene>
<reference evidence="1 2" key="1">
    <citation type="journal article" date="2017" name="Gigascience">
        <title>Genome sequence of the small brown planthopper, Laodelphax striatellus.</title>
        <authorList>
            <person name="Zhu J."/>
            <person name="Jiang F."/>
            <person name="Wang X."/>
            <person name="Yang P."/>
            <person name="Bao Y."/>
            <person name="Zhao W."/>
            <person name="Wang W."/>
            <person name="Lu H."/>
            <person name="Wang Q."/>
            <person name="Cui N."/>
            <person name="Li J."/>
            <person name="Chen X."/>
            <person name="Luo L."/>
            <person name="Yu J."/>
            <person name="Kang L."/>
            <person name="Cui F."/>
        </authorList>
    </citation>
    <scope>NUCLEOTIDE SEQUENCE [LARGE SCALE GENOMIC DNA]</scope>
    <source>
        <strain evidence="1">Lst14</strain>
    </source>
</reference>
<protein>
    <submittedName>
        <fullName evidence="1">Uncharacterized protein</fullName>
    </submittedName>
</protein>
<name>A0A482WPH4_LAOST</name>
<proteinExistence type="predicted"/>
<comment type="caution">
    <text evidence="1">The sequence shown here is derived from an EMBL/GenBank/DDBJ whole genome shotgun (WGS) entry which is preliminary data.</text>
</comment>
<dbReference type="InParanoid" id="A0A482WPH4"/>
<dbReference type="EMBL" id="QKKF02028090">
    <property type="protein sequence ID" value="RZF35499.1"/>
    <property type="molecule type" value="Genomic_DNA"/>
</dbReference>
<keyword evidence="2" id="KW-1185">Reference proteome</keyword>
<dbReference type="Proteomes" id="UP000291343">
    <property type="component" value="Unassembled WGS sequence"/>
</dbReference>
<dbReference type="AlphaFoldDB" id="A0A482WPH4"/>
<organism evidence="1 2">
    <name type="scientific">Laodelphax striatellus</name>
    <name type="common">Small brown planthopper</name>
    <name type="synonym">Delphax striatella</name>
    <dbReference type="NCBI Taxonomy" id="195883"/>
    <lineage>
        <taxon>Eukaryota</taxon>
        <taxon>Metazoa</taxon>
        <taxon>Ecdysozoa</taxon>
        <taxon>Arthropoda</taxon>
        <taxon>Hexapoda</taxon>
        <taxon>Insecta</taxon>
        <taxon>Pterygota</taxon>
        <taxon>Neoptera</taxon>
        <taxon>Paraneoptera</taxon>
        <taxon>Hemiptera</taxon>
        <taxon>Auchenorrhyncha</taxon>
        <taxon>Fulgoroidea</taxon>
        <taxon>Delphacidae</taxon>
        <taxon>Criomorphinae</taxon>
        <taxon>Laodelphax</taxon>
    </lineage>
</organism>
<evidence type="ECO:0000313" key="2">
    <source>
        <dbReference type="Proteomes" id="UP000291343"/>
    </source>
</evidence>
<sequence>MLYPCDEEDCFALLETSRAVSVEVIMLKPVLLAFLRPILPAGRWTFSCLRASVFMVDTDGKRLLRCVDRLDVARRMLRVATTTSRPVKGKDPMIKPVDISDLAMGKKSWMWRPVWSSCLKKKKHQLIAIIGSVCGPPTRLYSLPLLPGIPFEITRKPTGGSQLSSEEGSVSCLDTEGKFSRNCCINK</sequence>
<evidence type="ECO:0000313" key="1">
    <source>
        <dbReference type="EMBL" id="RZF35499.1"/>
    </source>
</evidence>
<accession>A0A482WPH4</accession>